<dbReference type="OrthoDB" id="9758211at2"/>
<protein>
    <submittedName>
        <fullName evidence="3">Nitric oxide reductase activation protein</fullName>
    </submittedName>
</protein>
<dbReference type="InterPro" id="IPR036465">
    <property type="entry name" value="vWFA_dom_sf"/>
</dbReference>
<keyword evidence="4" id="KW-1185">Reference proteome</keyword>
<proteinExistence type="predicted"/>
<dbReference type="SMART" id="SM00327">
    <property type="entry name" value="VWA"/>
    <property type="match status" value="1"/>
</dbReference>
<evidence type="ECO:0000313" key="4">
    <source>
        <dbReference type="Proteomes" id="UP000182108"/>
    </source>
</evidence>
<dbReference type="Pfam" id="PF00092">
    <property type="entry name" value="VWA"/>
    <property type="match status" value="1"/>
</dbReference>
<dbReference type="RefSeq" id="WP_055423962.1">
    <property type="nucleotide sequence ID" value="NZ_CYHH01000010.1"/>
</dbReference>
<evidence type="ECO:0000313" key="3">
    <source>
        <dbReference type="EMBL" id="CUB07685.1"/>
    </source>
</evidence>
<dbReference type="InterPro" id="IPR002035">
    <property type="entry name" value="VWF_A"/>
</dbReference>
<sequence>METWAGALWDRWVRHLAEAHHPQAEIRLESLRRPLSVFFRGVGGEAGRRFAVAERRIHEGRRTWRERLAGTGRLTELPHLTADELRLPAAIAHFPKRPLNRDLYFWLALLAAHFVPNGEPWWLANQRATAVALARYPAWQERYDRLVAASLALRPLPHQLPPVDAAVEEAIRAALRAPGSVRTFPASPRPPRPVMLWLMPQETDAAAARRRPPPTAKDGASSSAAAPIQTEATEDPGSQHGMLLAFRAESLLCWAEYVRVDRSLEDAEGDEAGRAAAQLERLALAEDSDPVASRVRMDLERPPAADADERLREGILLPEWDYRRGQYRPDHCRIDLPRDEAMPAPLPGQLRPLTQRLRAELERIRSERRPQAGQPEGDALDLDDWVRRHAELRSGCPVSAQPRYIDTPRTARDLSCLLLADVSLSTDAHADDAHRVIDVIRDALLVFTEAIEAAGDALAVAAFSSLGHAHVRYHRLKDFGERNGPAVRGRILALRPGDYTRLGAAIRHAADRLAATASRQKLLLVLTDGKPHDIDHYDGRYGIEDTRRALFECRRRGIRPFCVAIDREAADVLPYLFGHDGHVVVQRLGELAARLPRLYAELTQP</sequence>
<dbReference type="EMBL" id="CYHH01000010">
    <property type="protein sequence ID" value="CUB07685.1"/>
    <property type="molecule type" value="Genomic_DNA"/>
</dbReference>
<dbReference type="Proteomes" id="UP000182108">
    <property type="component" value="Unassembled WGS sequence"/>
</dbReference>
<dbReference type="AlphaFoldDB" id="A0A0K6IX39"/>
<dbReference type="PANTHER" id="PTHR41248">
    <property type="entry name" value="NORD PROTEIN"/>
    <property type="match status" value="1"/>
</dbReference>
<name>A0A0K6IX39_9PROT</name>
<dbReference type="PANTHER" id="PTHR41248:SF1">
    <property type="entry name" value="NORD PROTEIN"/>
    <property type="match status" value="1"/>
</dbReference>
<gene>
    <name evidence="3" type="ORF">Ga0061068_11039</name>
</gene>
<feature type="region of interest" description="Disordered" evidence="1">
    <location>
        <begin position="204"/>
        <end position="227"/>
    </location>
</feature>
<dbReference type="PROSITE" id="PS50234">
    <property type="entry name" value="VWFA"/>
    <property type="match status" value="1"/>
</dbReference>
<evidence type="ECO:0000259" key="2">
    <source>
        <dbReference type="PROSITE" id="PS50234"/>
    </source>
</evidence>
<evidence type="ECO:0000256" key="1">
    <source>
        <dbReference type="SAM" id="MobiDB-lite"/>
    </source>
</evidence>
<dbReference type="InterPro" id="IPR051928">
    <property type="entry name" value="NorD/CobT"/>
</dbReference>
<dbReference type="Gene3D" id="3.40.50.410">
    <property type="entry name" value="von Willebrand factor, type A domain"/>
    <property type="match status" value="1"/>
</dbReference>
<feature type="domain" description="VWFA" evidence="2">
    <location>
        <begin position="421"/>
        <end position="602"/>
    </location>
</feature>
<dbReference type="SUPFAM" id="SSF53300">
    <property type="entry name" value="vWA-like"/>
    <property type="match status" value="1"/>
</dbReference>
<accession>A0A0K6IX39</accession>
<reference evidence="4" key="1">
    <citation type="submission" date="2015-08" db="EMBL/GenBank/DDBJ databases">
        <authorList>
            <person name="Babu N.S."/>
            <person name="Beckwith C.J."/>
            <person name="Beseler K.G."/>
            <person name="Brison A."/>
            <person name="Carone J.V."/>
            <person name="Caskin T.P."/>
            <person name="Diamond M."/>
            <person name="Durham M.E."/>
            <person name="Foxe J.M."/>
            <person name="Go M."/>
            <person name="Henderson B.A."/>
            <person name="Jones I.B."/>
            <person name="McGettigan J.A."/>
            <person name="Micheletti S.J."/>
            <person name="Nasrallah M.E."/>
            <person name="Ortiz D."/>
            <person name="Piller C.R."/>
            <person name="Privatt S.R."/>
            <person name="Schneider S.L."/>
            <person name="Sharp S."/>
            <person name="Smith T.C."/>
            <person name="Stanton J.D."/>
            <person name="Ullery H.E."/>
            <person name="Wilson R.J."/>
            <person name="Serrano M.G."/>
            <person name="Buck G."/>
            <person name="Lee V."/>
            <person name="Wang Y."/>
            <person name="Carvalho R."/>
            <person name="Voegtly L."/>
            <person name="Shi R."/>
            <person name="Duckworth R."/>
            <person name="Johnson A."/>
            <person name="Loviza R."/>
            <person name="Walstead R."/>
            <person name="Shah Z."/>
            <person name="Kiflezghi M."/>
            <person name="Wade K."/>
            <person name="Ball S.L."/>
            <person name="Bradley K.W."/>
            <person name="Asai D.J."/>
            <person name="Bowman C.A."/>
            <person name="Russell D.A."/>
            <person name="Pope W.H."/>
            <person name="Jacobs-Sera D."/>
            <person name="Hendrix R.W."/>
            <person name="Hatfull G.F."/>
        </authorList>
    </citation>
    <scope>NUCLEOTIDE SEQUENCE [LARGE SCALE GENOMIC DNA]</scope>
    <source>
        <strain evidence="4">JCM 19170</strain>
    </source>
</reference>
<dbReference type="CDD" id="cd01454">
    <property type="entry name" value="vWA_norD_type"/>
    <property type="match status" value="1"/>
</dbReference>
<organism evidence="3 4">
    <name type="scientific">Tepidiphilus thermophilus</name>
    <dbReference type="NCBI Taxonomy" id="876478"/>
    <lineage>
        <taxon>Bacteria</taxon>
        <taxon>Pseudomonadati</taxon>
        <taxon>Pseudomonadota</taxon>
        <taxon>Hydrogenophilia</taxon>
        <taxon>Hydrogenophilales</taxon>
        <taxon>Hydrogenophilaceae</taxon>
        <taxon>Tepidiphilus</taxon>
    </lineage>
</organism>